<dbReference type="GO" id="GO:0006508">
    <property type="term" value="P:proteolysis"/>
    <property type="evidence" value="ECO:0007669"/>
    <property type="project" value="UniProtKB-KW"/>
</dbReference>
<dbReference type="SMART" id="SM00244">
    <property type="entry name" value="PHB"/>
    <property type="match status" value="1"/>
</dbReference>
<keyword evidence="6" id="KW-1185">Reference proteome</keyword>
<sequence>MNFSTFSLFKKLLLLIVAAMAVIWLAPFAIVPTGWRGVITTFGQAKGVSYEPGIHFRIPVAQTMHLMNVQIQNGEGEGEAASKDLQAIHTKVAINYHLDPKRVVDAFMNVGPSTDILVERIIIPATHESVKAVTARFTAEELITRRTEVRDAIVVLLKDKMQRHGLILDEFNLINFSFSKSFSEAIENKVRAEQLKQQAERDLQRMQIEAEQKLVGAKAEAESLALQRQQITPDLLTLRRIENERMAISKWNGVLPSVTGGAVPFLQIDPDAKR</sequence>
<dbReference type="InterPro" id="IPR000163">
    <property type="entry name" value="Prohibitin"/>
</dbReference>
<evidence type="ECO:0000313" key="5">
    <source>
        <dbReference type="EMBL" id="AGX87767.1"/>
    </source>
</evidence>
<dbReference type="InterPro" id="IPR036013">
    <property type="entry name" value="Band_7/SPFH_dom_sf"/>
</dbReference>
<dbReference type="RefSeq" id="WP_022773827.1">
    <property type="nucleotide sequence ID" value="NC_022576.1"/>
</dbReference>
<reference evidence="5 6" key="1">
    <citation type="journal article" date="2013" name="Genome Biol.">
        <title>Genomic analysis reveals key aspects of prokaryotic symbiosis in the phototrophic consortium "Chlorochromatium aggregatum".</title>
        <authorList>
            <person name="Liu Z."/>
            <person name="Muller J."/>
            <person name="Li T."/>
            <person name="Alvey R.M."/>
            <person name="Vogl K."/>
            <person name="Frigaard N.U."/>
            <person name="Rockwell N.C."/>
            <person name="Boyd E.S."/>
            <person name="Tomsho L.P."/>
            <person name="Schuster S.C."/>
            <person name="Henke P."/>
            <person name="Rohde M."/>
            <person name="Overmann J."/>
            <person name="Bryant D.A."/>
        </authorList>
    </citation>
    <scope>NUCLEOTIDE SEQUENCE [LARGE SCALE GENOMIC DNA]</scope>
    <source>
        <strain evidence="5">CR</strain>
    </source>
</reference>
<accession>U5N8N6</accession>
<dbReference type="OrthoDB" id="9812991at2"/>
<evidence type="ECO:0000256" key="2">
    <source>
        <dbReference type="SAM" id="Coils"/>
    </source>
</evidence>
<dbReference type="CDD" id="cd03401">
    <property type="entry name" value="SPFH_prohibitin"/>
    <property type="match status" value="1"/>
</dbReference>
<dbReference type="PANTHER" id="PTHR23222">
    <property type="entry name" value="PROHIBITIN"/>
    <property type="match status" value="1"/>
</dbReference>
<evidence type="ECO:0000256" key="1">
    <source>
        <dbReference type="ARBA" id="ARBA00004167"/>
    </source>
</evidence>
<feature type="coiled-coil region" evidence="2">
    <location>
        <begin position="182"/>
        <end position="212"/>
    </location>
</feature>
<dbReference type="SUPFAM" id="SSF117892">
    <property type="entry name" value="Band 7/SPFH domain"/>
    <property type="match status" value="1"/>
</dbReference>
<gene>
    <name evidence="5" type="ORF">Cenrod_1682</name>
</gene>
<name>U5N8N6_9BURK</name>
<evidence type="ECO:0000256" key="3">
    <source>
        <dbReference type="SAM" id="Phobius"/>
    </source>
</evidence>
<dbReference type="KEGG" id="cbx:Cenrod_1682"/>
<dbReference type="Gene3D" id="3.30.479.30">
    <property type="entry name" value="Band 7 domain"/>
    <property type="match status" value="1"/>
</dbReference>
<evidence type="ECO:0000313" key="6">
    <source>
        <dbReference type="Proteomes" id="UP000017184"/>
    </source>
</evidence>
<dbReference type="EMBL" id="CP004885">
    <property type="protein sequence ID" value="AGX87767.1"/>
    <property type="molecule type" value="Genomic_DNA"/>
</dbReference>
<protein>
    <submittedName>
        <fullName evidence="5">Membrane protease subunit</fullName>
    </submittedName>
</protein>
<keyword evidence="5" id="KW-0645">Protease</keyword>
<dbReference type="Proteomes" id="UP000017184">
    <property type="component" value="Chromosome"/>
</dbReference>
<dbReference type="Pfam" id="PF01145">
    <property type="entry name" value="Band_7"/>
    <property type="match status" value="1"/>
</dbReference>
<keyword evidence="2" id="KW-0175">Coiled coil</keyword>
<keyword evidence="3" id="KW-0812">Transmembrane</keyword>
<keyword evidence="5" id="KW-0378">Hydrolase</keyword>
<organism evidence="5 6">
    <name type="scientific">Candidatus Symbiobacter mobilis CR</name>
    <dbReference type="NCBI Taxonomy" id="946483"/>
    <lineage>
        <taxon>Bacteria</taxon>
        <taxon>Pseudomonadati</taxon>
        <taxon>Pseudomonadota</taxon>
        <taxon>Betaproteobacteria</taxon>
        <taxon>Burkholderiales</taxon>
        <taxon>Comamonadaceae</taxon>
    </lineage>
</organism>
<dbReference type="GO" id="GO:0008233">
    <property type="term" value="F:peptidase activity"/>
    <property type="evidence" value="ECO:0007669"/>
    <property type="project" value="UniProtKB-KW"/>
</dbReference>
<comment type="subcellular location">
    <subcellularLocation>
        <location evidence="1">Membrane</location>
        <topology evidence="1">Single-pass membrane protein</topology>
    </subcellularLocation>
</comment>
<feature type="transmembrane region" description="Helical" evidence="3">
    <location>
        <begin position="12"/>
        <end position="35"/>
    </location>
</feature>
<keyword evidence="3" id="KW-1133">Transmembrane helix</keyword>
<proteinExistence type="predicted"/>
<dbReference type="eggNOG" id="COG0330">
    <property type="taxonomic scope" value="Bacteria"/>
</dbReference>
<dbReference type="AlphaFoldDB" id="U5N8N6"/>
<evidence type="ECO:0000259" key="4">
    <source>
        <dbReference type="SMART" id="SM00244"/>
    </source>
</evidence>
<dbReference type="PANTHER" id="PTHR23222:SF0">
    <property type="entry name" value="PROHIBITIN 1"/>
    <property type="match status" value="1"/>
</dbReference>
<keyword evidence="3" id="KW-0472">Membrane</keyword>
<dbReference type="GO" id="GO:0016020">
    <property type="term" value="C:membrane"/>
    <property type="evidence" value="ECO:0007669"/>
    <property type="project" value="UniProtKB-SubCell"/>
</dbReference>
<dbReference type="PRINTS" id="PR00679">
    <property type="entry name" value="PROHIBITIN"/>
</dbReference>
<dbReference type="HOGENOM" id="CLU_047969_1_2_4"/>
<feature type="domain" description="Band 7" evidence="4">
    <location>
        <begin position="26"/>
        <end position="190"/>
    </location>
</feature>
<dbReference type="InterPro" id="IPR001107">
    <property type="entry name" value="Band_7"/>
</dbReference>
<dbReference type="STRING" id="946483.Cenrod_1682"/>